<protein>
    <submittedName>
        <fullName evidence="4">Uncharacterized protein LOC100198614 isoform X3</fullName>
    </submittedName>
</protein>
<dbReference type="InterPro" id="IPR036943">
    <property type="entry name" value="FN_type2_sf"/>
</dbReference>
<dbReference type="Proteomes" id="UP001652625">
    <property type="component" value="Chromosome 04"/>
</dbReference>
<name>A0ABM4BQI0_HYDVU</name>
<evidence type="ECO:0000313" key="4">
    <source>
        <dbReference type="RefSeq" id="XP_065651400.1"/>
    </source>
</evidence>
<dbReference type="Gene3D" id="1.20.190.10">
    <property type="entry name" value="Pesticidal crystal protein, N-terminal domain"/>
    <property type="match status" value="1"/>
</dbReference>
<keyword evidence="2" id="KW-0812">Transmembrane</keyword>
<dbReference type="InterPro" id="IPR036716">
    <property type="entry name" value="Pest_crys_N_sf"/>
</dbReference>
<keyword evidence="2" id="KW-1133">Transmembrane helix</keyword>
<keyword evidence="3" id="KW-1185">Reference proteome</keyword>
<proteinExistence type="predicted"/>
<sequence length="679" mass="76029">MSKLPNTQQKLEMLINEASKKNTKIQEIKNIYDTVMKLSNDKNLPEIVDGVVALGGSLMEVVDGVVRGHWQDMLEGGLNIIQSLLVLAGPMGAIISTAMSLVSAIFGLFGGSVGSKKVSENQEGMIKRVIDDALKRSRAKELKSDAEGLKKEINSVRNSINQFREESSITEDQAILLYNQAFLGVSFFGKLKVYIDEYCDCTSYKGDEDSKRGEFSGRCLEFLNLYSDISILRQLLIADMASVIGSFNNMDKLAVNLLKLTDKEKVSDKEVLTFLLDPINNRAQRFCITQYFGAPNRYPTIQLYLSKLSKIPEGKPIPGKAVICSAKELLGLCQELELTQYDDLKEWEDKVKSLYVPQRVLVYGFSQKLQSGASFGPFPGPTVIGLTPGEWKSILIVENKNDINQFVRICEAENMEQTGRCDFLKVQEYPFLQMAIGTDHGVWTKQGKKCIFPFKDKDGVEHNSCVDGLLQFWCAIDVKSDLVFSEHGECLFPETWENKVESISIPDGIQVEMFSEVQFQGKKIGPFYGPNTINKLCGGKNTKSMTVSKTDVKTAGMVLICSEKSFSGMCDYVEPEKYSKLIFHGCNWNEKKASIKSIRVPDGLAVAMWTKVDFEGMPFGPYTGPVSVPEVDDGYTANEFQINSMNIEKVTKSDLEYEKTDFSVRRSKNYYKTSKFSRG</sequence>
<dbReference type="Gene3D" id="2.10.10.10">
    <property type="entry name" value="Fibronectin, type II, collagen-binding"/>
    <property type="match status" value="1"/>
</dbReference>
<evidence type="ECO:0000256" key="1">
    <source>
        <dbReference type="SAM" id="Coils"/>
    </source>
</evidence>
<keyword evidence="1" id="KW-0175">Coiled coil</keyword>
<dbReference type="RefSeq" id="XP_065651400.1">
    <property type="nucleotide sequence ID" value="XM_065795328.1"/>
</dbReference>
<feature type="transmembrane region" description="Helical" evidence="2">
    <location>
        <begin position="84"/>
        <end position="109"/>
    </location>
</feature>
<feature type="coiled-coil region" evidence="1">
    <location>
        <begin position="139"/>
        <end position="166"/>
    </location>
</feature>
<dbReference type="GeneID" id="100198614"/>
<gene>
    <name evidence="4" type="primary">LOC100198614</name>
</gene>
<evidence type="ECO:0000313" key="3">
    <source>
        <dbReference type="Proteomes" id="UP001652625"/>
    </source>
</evidence>
<evidence type="ECO:0000256" key="2">
    <source>
        <dbReference type="SAM" id="Phobius"/>
    </source>
</evidence>
<reference evidence="4" key="1">
    <citation type="submission" date="2025-08" db="UniProtKB">
        <authorList>
            <consortium name="RefSeq"/>
        </authorList>
    </citation>
    <scope>IDENTIFICATION</scope>
</reference>
<keyword evidence="2" id="KW-0472">Membrane</keyword>
<accession>A0ABM4BQI0</accession>
<organism evidence="3 4">
    <name type="scientific">Hydra vulgaris</name>
    <name type="common">Hydra</name>
    <name type="synonym">Hydra attenuata</name>
    <dbReference type="NCBI Taxonomy" id="6087"/>
    <lineage>
        <taxon>Eukaryota</taxon>
        <taxon>Metazoa</taxon>
        <taxon>Cnidaria</taxon>
        <taxon>Hydrozoa</taxon>
        <taxon>Hydroidolina</taxon>
        <taxon>Anthoathecata</taxon>
        <taxon>Aplanulata</taxon>
        <taxon>Hydridae</taxon>
        <taxon>Hydra</taxon>
    </lineage>
</organism>